<dbReference type="AlphaFoldDB" id="A0A8S2VK98"/>
<accession>A0A8S2VK98</accession>
<name>A0A8S2VK98_9BILA</name>
<dbReference type="GO" id="GO:0005938">
    <property type="term" value="C:cell cortex"/>
    <property type="evidence" value="ECO:0007669"/>
    <property type="project" value="TreeGrafter"/>
</dbReference>
<comment type="caution">
    <text evidence="1">The sequence shown here is derived from an EMBL/GenBank/DDBJ whole genome shotgun (WGS) entry which is preliminary data.</text>
</comment>
<dbReference type="GO" id="GO:0008090">
    <property type="term" value="P:retrograde axonal transport"/>
    <property type="evidence" value="ECO:0007669"/>
    <property type="project" value="TreeGrafter"/>
</dbReference>
<dbReference type="GO" id="GO:0007052">
    <property type="term" value="P:mitotic spindle organization"/>
    <property type="evidence" value="ECO:0007669"/>
    <property type="project" value="TreeGrafter"/>
</dbReference>
<sequence>RTLIEKSIGDSRNFEWLSQMRLYFDPTISNVLEQLKIRMANAEFHYGFEYLGKYTRSSCSNSIN</sequence>
<dbReference type="GO" id="GO:1904115">
    <property type="term" value="C:axon cytoplasm"/>
    <property type="evidence" value="ECO:0007669"/>
    <property type="project" value="GOC"/>
</dbReference>
<proteinExistence type="predicted"/>
<gene>
    <name evidence="1" type="ORF">SMN809_LOCUS30322</name>
</gene>
<evidence type="ECO:0000313" key="1">
    <source>
        <dbReference type="EMBL" id="CAF4398233.1"/>
    </source>
</evidence>
<dbReference type="GO" id="GO:0031122">
    <property type="term" value="P:cytoplasmic microtubule organization"/>
    <property type="evidence" value="ECO:0007669"/>
    <property type="project" value="TreeGrafter"/>
</dbReference>
<dbReference type="GO" id="GO:0008569">
    <property type="term" value="F:minus-end-directed microtubule motor activity"/>
    <property type="evidence" value="ECO:0007669"/>
    <property type="project" value="TreeGrafter"/>
</dbReference>
<reference evidence="1" key="1">
    <citation type="submission" date="2021-02" db="EMBL/GenBank/DDBJ databases">
        <authorList>
            <person name="Nowell W R."/>
        </authorList>
    </citation>
    <scope>NUCLEOTIDE SEQUENCE</scope>
</reference>
<dbReference type="PANTHER" id="PTHR10676:SF314">
    <property type="entry name" value="CYTOPLASMIC DYNEIN 1 HEAVY CHAIN 1"/>
    <property type="match status" value="1"/>
</dbReference>
<feature type="non-terminal residue" evidence="1">
    <location>
        <position position="1"/>
    </location>
</feature>
<dbReference type="EMBL" id="CAJOBI010056956">
    <property type="protein sequence ID" value="CAF4398233.1"/>
    <property type="molecule type" value="Genomic_DNA"/>
</dbReference>
<dbReference type="Gene3D" id="1.20.58.1120">
    <property type="match status" value="1"/>
</dbReference>
<dbReference type="Proteomes" id="UP000676336">
    <property type="component" value="Unassembled WGS sequence"/>
</dbReference>
<dbReference type="GO" id="GO:0005868">
    <property type="term" value="C:cytoplasmic dynein complex"/>
    <property type="evidence" value="ECO:0007669"/>
    <property type="project" value="TreeGrafter"/>
</dbReference>
<dbReference type="GO" id="GO:0045505">
    <property type="term" value="F:dynein intermediate chain binding"/>
    <property type="evidence" value="ECO:0007669"/>
    <property type="project" value="InterPro"/>
</dbReference>
<dbReference type="GO" id="GO:0051959">
    <property type="term" value="F:dynein light intermediate chain binding"/>
    <property type="evidence" value="ECO:0007669"/>
    <property type="project" value="InterPro"/>
</dbReference>
<dbReference type="GO" id="GO:0005881">
    <property type="term" value="C:cytoplasmic microtubule"/>
    <property type="evidence" value="ECO:0007669"/>
    <property type="project" value="TreeGrafter"/>
</dbReference>
<dbReference type="GO" id="GO:0007097">
    <property type="term" value="P:nuclear migration"/>
    <property type="evidence" value="ECO:0007669"/>
    <property type="project" value="TreeGrafter"/>
</dbReference>
<protein>
    <submittedName>
        <fullName evidence="1">Uncharacterized protein</fullName>
    </submittedName>
</protein>
<dbReference type="PANTHER" id="PTHR10676">
    <property type="entry name" value="DYNEIN HEAVY CHAIN FAMILY PROTEIN"/>
    <property type="match status" value="1"/>
</dbReference>
<evidence type="ECO:0000313" key="2">
    <source>
        <dbReference type="Proteomes" id="UP000676336"/>
    </source>
</evidence>
<dbReference type="InterPro" id="IPR026983">
    <property type="entry name" value="DHC"/>
</dbReference>
<organism evidence="1 2">
    <name type="scientific">Rotaria magnacalcarata</name>
    <dbReference type="NCBI Taxonomy" id="392030"/>
    <lineage>
        <taxon>Eukaryota</taxon>
        <taxon>Metazoa</taxon>
        <taxon>Spiralia</taxon>
        <taxon>Gnathifera</taxon>
        <taxon>Rotifera</taxon>
        <taxon>Eurotatoria</taxon>
        <taxon>Bdelloidea</taxon>
        <taxon>Philodinida</taxon>
        <taxon>Philodinidae</taxon>
        <taxon>Rotaria</taxon>
    </lineage>
</organism>